<protein>
    <submittedName>
        <fullName evidence="1">10461_t:CDS:1</fullName>
    </submittedName>
</protein>
<evidence type="ECO:0000313" key="1">
    <source>
        <dbReference type="EMBL" id="CAG8725404.1"/>
    </source>
</evidence>
<keyword evidence="2" id="KW-1185">Reference proteome</keyword>
<organism evidence="1 2">
    <name type="scientific">Cetraspora pellucida</name>
    <dbReference type="NCBI Taxonomy" id="1433469"/>
    <lineage>
        <taxon>Eukaryota</taxon>
        <taxon>Fungi</taxon>
        <taxon>Fungi incertae sedis</taxon>
        <taxon>Mucoromycota</taxon>
        <taxon>Glomeromycotina</taxon>
        <taxon>Glomeromycetes</taxon>
        <taxon>Diversisporales</taxon>
        <taxon>Gigasporaceae</taxon>
        <taxon>Cetraspora</taxon>
    </lineage>
</organism>
<reference evidence="1" key="1">
    <citation type="submission" date="2021-06" db="EMBL/GenBank/DDBJ databases">
        <authorList>
            <person name="Kallberg Y."/>
            <person name="Tangrot J."/>
            <person name="Rosling A."/>
        </authorList>
    </citation>
    <scope>NUCLEOTIDE SEQUENCE</scope>
    <source>
        <strain evidence="1">28 12/20/2015</strain>
    </source>
</reference>
<gene>
    <name evidence="1" type="ORF">SPELUC_LOCUS12723</name>
</gene>
<feature type="non-terminal residue" evidence="1">
    <location>
        <position position="1"/>
    </location>
</feature>
<comment type="caution">
    <text evidence="1">The sequence shown here is derived from an EMBL/GenBank/DDBJ whole genome shotgun (WGS) entry which is preliminary data.</text>
</comment>
<accession>A0ACA9PUF0</accession>
<dbReference type="Proteomes" id="UP000789366">
    <property type="component" value="Unassembled WGS sequence"/>
</dbReference>
<evidence type="ECO:0000313" key="2">
    <source>
        <dbReference type="Proteomes" id="UP000789366"/>
    </source>
</evidence>
<proteinExistence type="predicted"/>
<feature type="non-terminal residue" evidence="1">
    <location>
        <position position="97"/>
    </location>
</feature>
<sequence>KITVEQNKKIVKFTFLSDLNNECINILKDREGGFDNEITIKAENNIDNLFSLKYLLLFTKASSLTHCVQNCLEDNMLILIKYEHEQNYIHYYLALKI</sequence>
<name>A0ACA9PUF0_9GLOM</name>
<dbReference type="EMBL" id="CAJVPW010030973">
    <property type="protein sequence ID" value="CAG8725404.1"/>
    <property type="molecule type" value="Genomic_DNA"/>
</dbReference>